<sequence>MSGYYSTSPCSLLLLHPRGPSRDLGERCSFSKNIHAIPLLPYSYLNFKALTSLPRFVSSSKSHHLFIAPDRTNADSILVSTKPSTMYQKRGTVVAVRHLLSPYLAAGIPRKFVLRLRQNANVHPMAAHPTSPTRGSEPVLEEANSHTPTIPHDEFPKELVARLAFNIFTYRNKRRGLEGDEAMRRRRCYLPITDIKDRRKNQISWLTPRCRLNDHRRYARQTLEPSIPKHGVRQCQPLDGSRKAGTAIYLVARPGKTELIIRHVRLLLWLLLPSGQELVLGKASIGEHHFAACLASILGPGTKFTIQDLKAGFKHVVLPHTHVLNQGSLIHLLILVWFRFATCRADRLHRISTGAADSPIQMPKSHSWMRTLKYRSKPPASSSPRAPIAEKASDTLQPIRAPNQHRQFASEENRVRPEDKSQRYPVIRGTAVLLVSDSIVTLSTLVGAIVTDFDIKSKSRLNLEVSQGWGPNLHVKRRWPLHIEKQGNKSSDDTSWLATALTINSMSLMKGRSAGFSPTSTSRHINTHTILKPHRSTSVSLLPNVSKHMSFEDVIAATRMALPTLFKFLTFSTTARRAARLFAIQNAPHVNRGAEFVKTATTQNVHTLKSPIPERLDLHKPFLIPLPKRIQPRSFLLELLLYTLSRLGSTIKLIYEAQRWGERRMLDRLALNARVLPQNQHELNGFPQDLTNSHASCLSQEVGEGMEVYETDALHSRLDGSTTSEITTATYSPDLIYSVPSRPASPISRVLWCCDILRQKANRESRVATQAQTSGTGNRALTRLRTRLGLGIAGGNSKSKYTHCASWGTTAFVKVNPLLYSKYLVCMALWY</sequence>
<name>A0ACB6QXA1_9PLEO</name>
<reference evidence="1" key="1">
    <citation type="journal article" date="2020" name="Stud. Mycol.">
        <title>101 Dothideomycetes genomes: a test case for predicting lifestyles and emergence of pathogens.</title>
        <authorList>
            <person name="Haridas S."/>
            <person name="Albert R."/>
            <person name="Binder M."/>
            <person name="Bloem J."/>
            <person name="Labutti K."/>
            <person name="Salamov A."/>
            <person name="Andreopoulos B."/>
            <person name="Baker S."/>
            <person name="Barry K."/>
            <person name="Bills G."/>
            <person name="Bluhm B."/>
            <person name="Cannon C."/>
            <person name="Castanera R."/>
            <person name="Culley D."/>
            <person name="Daum C."/>
            <person name="Ezra D."/>
            <person name="Gonzalez J."/>
            <person name="Henrissat B."/>
            <person name="Kuo A."/>
            <person name="Liang C."/>
            <person name="Lipzen A."/>
            <person name="Lutzoni F."/>
            <person name="Magnuson J."/>
            <person name="Mondo S."/>
            <person name="Nolan M."/>
            <person name="Ohm R."/>
            <person name="Pangilinan J."/>
            <person name="Park H.-J."/>
            <person name="Ramirez L."/>
            <person name="Alfaro M."/>
            <person name="Sun H."/>
            <person name="Tritt A."/>
            <person name="Yoshinaga Y."/>
            <person name="Zwiers L.-H."/>
            <person name="Turgeon B."/>
            <person name="Goodwin S."/>
            <person name="Spatafora J."/>
            <person name="Crous P."/>
            <person name="Grigoriev I."/>
        </authorList>
    </citation>
    <scope>NUCLEOTIDE SEQUENCE</scope>
    <source>
        <strain evidence="1">ATCC 200398</strain>
    </source>
</reference>
<protein>
    <submittedName>
        <fullName evidence="1">Uncharacterized protein</fullName>
    </submittedName>
</protein>
<dbReference type="Proteomes" id="UP000799755">
    <property type="component" value="Unassembled WGS sequence"/>
</dbReference>
<dbReference type="EMBL" id="MU003504">
    <property type="protein sequence ID" value="KAF2471510.1"/>
    <property type="molecule type" value="Genomic_DNA"/>
</dbReference>
<organism evidence="1 2">
    <name type="scientific">Lindgomyces ingoldianus</name>
    <dbReference type="NCBI Taxonomy" id="673940"/>
    <lineage>
        <taxon>Eukaryota</taxon>
        <taxon>Fungi</taxon>
        <taxon>Dikarya</taxon>
        <taxon>Ascomycota</taxon>
        <taxon>Pezizomycotina</taxon>
        <taxon>Dothideomycetes</taxon>
        <taxon>Pleosporomycetidae</taxon>
        <taxon>Pleosporales</taxon>
        <taxon>Lindgomycetaceae</taxon>
        <taxon>Lindgomyces</taxon>
    </lineage>
</organism>
<evidence type="ECO:0000313" key="1">
    <source>
        <dbReference type="EMBL" id="KAF2471510.1"/>
    </source>
</evidence>
<gene>
    <name evidence="1" type="ORF">BDR25DRAFT_354047</name>
</gene>
<proteinExistence type="predicted"/>
<keyword evidence="2" id="KW-1185">Reference proteome</keyword>
<accession>A0ACB6QXA1</accession>
<comment type="caution">
    <text evidence="1">The sequence shown here is derived from an EMBL/GenBank/DDBJ whole genome shotgun (WGS) entry which is preliminary data.</text>
</comment>
<evidence type="ECO:0000313" key="2">
    <source>
        <dbReference type="Proteomes" id="UP000799755"/>
    </source>
</evidence>